<dbReference type="Pfam" id="PF00327">
    <property type="entry name" value="Ribosomal_L30"/>
    <property type="match status" value="1"/>
</dbReference>
<dbReference type="Proteomes" id="UP000185434">
    <property type="component" value="Chromosome"/>
</dbReference>
<evidence type="ECO:0000256" key="2">
    <source>
        <dbReference type="ARBA" id="ARBA00011838"/>
    </source>
</evidence>
<proteinExistence type="inferred from homology"/>
<evidence type="ECO:0000259" key="6">
    <source>
        <dbReference type="Pfam" id="PF00327"/>
    </source>
</evidence>
<evidence type="ECO:0000313" key="8">
    <source>
        <dbReference type="Proteomes" id="UP000185434"/>
    </source>
</evidence>
<comment type="similarity">
    <text evidence="1 5">Belongs to the universal ribosomal protein uL30 family.</text>
</comment>
<dbReference type="OrthoDB" id="9812790at2"/>
<keyword evidence="3 5" id="KW-0689">Ribosomal protein</keyword>
<evidence type="ECO:0000313" key="7">
    <source>
        <dbReference type="EMBL" id="APT88274.1"/>
    </source>
</evidence>
<dbReference type="Gene3D" id="3.30.1390.20">
    <property type="entry name" value="Ribosomal protein L30, ferredoxin-like fold domain"/>
    <property type="match status" value="1"/>
</dbReference>
<dbReference type="AlphaFoldDB" id="A0A1L7CR04"/>
<evidence type="ECO:0000256" key="3">
    <source>
        <dbReference type="ARBA" id="ARBA00022980"/>
    </source>
</evidence>
<dbReference type="PANTHER" id="PTHR15892:SF2">
    <property type="entry name" value="LARGE RIBOSOMAL SUBUNIT PROTEIN UL30M"/>
    <property type="match status" value="1"/>
</dbReference>
<name>A0A1L7CR04_9CORY</name>
<dbReference type="CDD" id="cd01658">
    <property type="entry name" value="Ribosomal_L30"/>
    <property type="match status" value="1"/>
</dbReference>
<dbReference type="NCBIfam" id="TIGR01308">
    <property type="entry name" value="rpmD_bact"/>
    <property type="match status" value="1"/>
</dbReference>
<gene>
    <name evidence="5" type="primary">rpmD</name>
    <name evidence="7" type="ORF">CFRA_02165</name>
</gene>
<dbReference type="PANTHER" id="PTHR15892">
    <property type="entry name" value="MITOCHONDRIAL RIBOSOMAL PROTEIN L30"/>
    <property type="match status" value="1"/>
</dbReference>
<dbReference type="KEGG" id="cfk:CFRA_02165"/>
<dbReference type="GO" id="GO:0022625">
    <property type="term" value="C:cytosolic large ribosomal subunit"/>
    <property type="evidence" value="ECO:0007669"/>
    <property type="project" value="TreeGrafter"/>
</dbReference>
<organism evidence="7 8">
    <name type="scientific">Corynebacterium frankenforstense DSM 45800</name>
    <dbReference type="NCBI Taxonomy" id="1437875"/>
    <lineage>
        <taxon>Bacteria</taxon>
        <taxon>Bacillati</taxon>
        <taxon>Actinomycetota</taxon>
        <taxon>Actinomycetes</taxon>
        <taxon>Mycobacteriales</taxon>
        <taxon>Corynebacteriaceae</taxon>
        <taxon>Corynebacterium</taxon>
    </lineage>
</organism>
<dbReference type="STRING" id="1437875.CFRA_02165"/>
<dbReference type="PIRSF" id="PIRSF002211">
    <property type="entry name" value="Ribosomal_L30_bac-type"/>
    <property type="match status" value="1"/>
</dbReference>
<dbReference type="SUPFAM" id="SSF55129">
    <property type="entry name" value="Ribosomal protein L30p/L7e"/>
    <property type="match status" value="1"/>
</dbReference>
<comment type="subunit">
    <text evidence="2 5">Part of the 50S ribosomal subunit.</text>
</comment>
<sequence length="61" mass="6665">MALKITQTRGRVGLNPTQRANLEALGLKRPHHTVVQPDNGATRGMIQKVRHLVAVEEVAGE</sequence>
<dbReference type="GO" id="GO:0003735">
    <property type="term" value="F:structural constituent of ribosome"/>
    <property type="evidence" value="ECO:0007669"/>
    <property type="project" value="InterPro"/>
</dbReference>
<reference evidence="7 8" key="1">
    <citation type="submission" date="2014-08" db="EMBL/GenBank/DDBJ databases">
        <title>Complete genome sequence of Corynebacterium frankenforstense ST18(T) (=DSM 45800(T)), isolated from raw cow milk.</title>
        <authorList>
            <person name="Ruckert C."/>
            <person name="Albersmeier A."/>
            <person name="Winkler A."/>
            <person name="Lipski A."/>
            <person name="Kalinowski J."/>
        </authorList>
    </citation>
    <scope>NUCLEOTIDE SEQUENCE [LARGE SCALE GENOMIC DNA]</scope>
    <source>
        <strain evidence="7 8">ST18</strain>
    </source>
</reference>
<evidence type="ECO:0000256" key="5">
    <source>
        <dbReference type="HAMAP-Rule" id="MF_01371"/>
    </source>
</evidence>
<evidence type="ECO:0000256" key="4">
    <source>
        <dbReference type="ARBA" id="ARBA00023274"/>
    </source>
</evidence>
<keyword evidence="4 5" id="KW-0687">Ribonucleoprotein</keyword>
<dbReference type="GO" id="GO:0006412">
    <property type="term" value="P:translation"/>
    <property type="evidence" value="ECO:0007669"/>
    <property type="project" value="UniProtKB-UniRule"/>
</dbReference>
<protein>
    <recommendedName>
        <fullName evidence="5">Large ribosomal subunit protein uL30</fullName>
    </recommendedName>
</protein>
<dbReference type="RefSeq" id="WP_075663248.1">
    <property type="nucleotide sequence ID" value="NZ_CP009247.1"/>
</dbReference>
<dbReference type="InterPro" id="IPR005996">
    <property type="entry name" value="Ribosomal_uL30_bac-type"/>
</dbReference>
<accession>A0A1L7CR04</accession>
<dbReference type="InterPro" id="IPR036919">
    <property type="entry name" value="Ribo_uL30_ferredoxin-like_sf"/>
</dbReference>
<dbReference type="HAMAP" id="MF_01371_B">
    <property type="entry name" value="Ribosomal_uL30_B"/>
    <property type="match status" value="1"/>
</dbReference>
<feature type="domain" description="Large ribosomal subunit protein uL30-like ferredoxin-like fold" evidence="6">
    <location>
        <begin position="3"/>
        <end position="53"/>
    </location>
</feature>
<keyword evidence="8" id="KW-1185">Reference proteome</keyword>
<evidence type="ECO:0000256" key="1">
    <source>
        <dbReference type="ARBA" id="ARBA00007594"/>
    </source>
</evidence>
<dbReference type="EMBL" id="CP009247">
    <property type="protein sequence ID" value="APT88274.1"/>
    <property type="molecule type" value="Genomic_DNA"/>
</dbReference>
<dbReference type="InterPro" id="IPR016082">
    <property type="entry name" value="Ribosomal_uL30_ferredoxin-like"/>
</dbReference>